<dbReference type="AlphaFoldDB" id="A0A4R2CX62"/>
<keyword evidence="2" id="KW-1185">Reference proteome</keyword>
<name>A0A4R2CX62_SHIGR</name>
<gene>
    <name evidence="1" type="ORF">EV665_1049</name>
</gene>
<proteinExistence type="predicted"/>
<evidence type="ECO:0008006" key="3">
    <source>
        <dbReference type="Google" id="ProtNLM"/>
    </source>
</evidence>
<reference evidence="1 2" key="1">
    <citation type="submission" date="2019-03" db="EMBL/GenBank/DDBJ databases">
        <title>Genomic Encyclopedia of Type Strains, Phase IV (KMG-IV): sequencing the most valuable type-strain genomes for metagenomic binning, comparative biology and taxonomic classification.</title>
        <authorList>
            <person name="Goeker M."/>
        </authorList>
    </citation>
    <scope>NUCLEOTIDE SEQUENCE [LARGE SCALE GENOMIC DNA]</scope>
    <source>
        <strain evidence="1 2">DSM 18401</strain>
    </source>
</reference>
<protein>
    <recommendedName>
        <fullName evidence="3">Rap1a immunity protein domain-containing protein</fullName>
    </recommendedName>
</protein>
<sequence length="75" mass="8605">MKAEERYPFMAGIVEGLAYARYATNGKDTAAMRCIYDWFYENKERPHEILVAFKRFPDYTAGAVVAAMLTKECGR</sequence>
<comment type="caution">
    <text evidence="1">The sequence shown here is derived from an EMBL/GenBank/DDBJ whole genome shotgun (WGS) entry which is preliminary data.</text>
</comment>
<dbReference type="EMBL" id="SLVX01000004">
    <property type="protein sequence ID" value="TCN46338.1"/>
    <property type="molecule type" value="Genomic_DNA"/>
</dbReference>
<organism evidence="1 2">
    <name type="scientific">Shinella granuli</name>
    <dbReference type="NCBI Taxonomy" id="323621"/>
    <lineage>
        <taxon>Bacteria</taxon>
        <taxon>Pseudomonadati</taxon>
        <taxon>Pseudomonadota</taxon>
        <taxon>Alphaproteobacteria</taxon>
        <taxon>Hyphomicrobiales</taxon>
        <taxon>Rhizobiaceae</taxon>
        <taxon>Shinella</taxon>
    </lineage>
</organism>
<dbReference type="Proteomes" id="UP000295351">
    <property type="component" value="Unassembled WGS sequence"/>
</dbReference>
<accession>A0A4R2CX62</accession>
<evidence type="ECO:0000313" key="1">
    <source>
        <dbReference type="EMBL" id="TCN46338.1"/>
    </source>
</evidence>
<evidence type="ECO:0000313" key="2">
    <source>
        <dbReference type="Proteomes" id="UP000295351"/>
    </source>
</evidence>